<evidence type="ECO:0000313" key="3">
    <source>
        <dbReference type="Proteomes" id="UP001140560"/>
    </source>
</evidence>
<dbReference type="AlphaFoldDB" id="A0A9W9CMH4"/>
<name>A0A9W9CMH4_9PLEO</name>
<evidence type="ECO:0000313" key="2">
    <source>
        <dbReference type="EMBL" id="KAJ4371218.1"/>
    </source>
</evidence>
<feature type="region of interest" description="Disordered" evidence="1">
    <location>
        <begin position="73"/>
        <end position="134"/>
    </location>
</feature>
<comment type="caution">
    <text evidence="2">The sequence shown here is derived from an EMBL/GenBank/DDBJ whole genome shotgun (WGS) entry which is preliminary data.</text>
</comment>
<reference evidence="2" key="1">
    <citation type="submission" date="2022-10" db="EMBL/GenBank/DDBJ databases">
        <title>Tapping the CABI collections for fungal endophytes: first genome assemblies for Collariella, Neodidymelliopsis, Ascochyta clinopodiicola, Didymella pomorum, Didymosphaeria variabile, Neocosmospora piperis and Neocucurbitaria cava.</title>
        <authorList>
            <person name="Hill R."/>
        </authorList>
    </citation>
    <scope>NUCLEOTIDE SEQUENCE</scope>
    <source>
        <strain evidence="2">IMI 356814</strain>
    </source>
</reference>
<protein>
    <submittedName>
        <fullName evidence="2">Uncharacterized protein</fullName>
    </submittedName>
</protein>
<dbReference type="OrthoDB" id="4456959at2759"/>
<feature type="compositionally biased region" description="Polar residues" evidence="1">
    <location>
        <begin position="93"/>
        <end position="118"/>
    </location>
</feature>
<dbReference type="EMBL" id="JAPEUY010000007">
    <property type="protein sequence ID" value="KAJ4371218.1"/>
    <property type="molecule type" value="Genomic_DNA"/>
</dbReference>
<gene>
    <name evidence="2" type="ORF">N0V83_004435</name>
</gene>
<dbReference type="Proteomes" id="UP001140560">
    <property type="component" value="Unassembled WGS sequence"/>
</dbReference>
<feature type="compositionally biased region" description="Basic and acidic residues" evidence="1">
    <location>
        <begin position="73"/>
        <end position="86"/>
    </location>
</feature>
<proteinExistence type="predicted"/>
<keyword evidence="3" id="KW-1185">Reference proteome</keyword>
<accession>A0A9W9CMH4</accession>
<evidence type="ECO:0000256" key="1">
    <source>
        <dbReference type="SAM" id="MobiDB-lite"/>
    </source>
</evidence>
<sequence>MADQPEWEASYAGCRADVGRLDQLFATECVYQPKQKPGLKPGAVEALTRRVAFLEQILLDNAGNIRPQYLHDEVAQNDRGSHHENGGEVVLQVQENFHYSDTPSDYRQDANGSTNTDSQPHRQEKPSTNPLKRKLDEPLLGDWLVTLIMVKLKKPGH</sequence>
<organism evidence="2 3">
    <name type="scientific">Neocucurbitaria cava</name>
    <dbReference type="NCBI Taxonomy" id="798079"/>
    <lineage>
        <taxon>Eukaryota</taxon>
        <taxon>Fungi</taxon>
        <taxon>Dikarya</taxon>
        <taxon>Ascomycota</taxon>
        <taxon>Pezizomycotina</taxon>
        <taxon>Dothideomycetes</taxon>
        <taxon>Pleosporomycetidae</taxon>
        <taxon>Pleosporales</taxon>
        <taxon>Pleosporineae</taxon>
        <taxon>Cucurbitariaceae</taxon>
        <taxon>Neocucurbitaria</taxon>
    </lineage>
</organism>